<dbReference type="PROSITE" id="PS50002">
    <property type="entry name" value="SH3"/>
    <property type="match status" value="1"/>
</dbReference>
<dbReference type="GO" id="GO:0005886">
    <property type="term" value="C:plasma membrane"/>
    <property type="evidence" value="ECO:0007669"/>
    <property type="project" value="TreeGrafter"/>
</dbReference>
<keyword evidence="5" id="KW-0597">Phosphoprotein</keyword>
<dbReference type="PANTHER" id="PTHR12287:SF23">
    <property type="entry name" value="AROUSER, ISOFORM A-RELATED"/>
    <property type="match status" value="1"/>
</dbReference>
<feature type="region of interest" description="Disordered" evidence="8">
    <location>
        <begin position="812"/>
        <end position="844"/>
    </location>
</feature>
<feature type="compositionally biased region" description="Low complexity" evidence="8">
    <location>
        <begin position="27"/>
        <end position="39"/>
    </location>
</feature>
<feature type="compositionally biased region" description="Basic and acidic residues" evidence="8">
    <location>
        <begin position="1108"/>
        <end position="1123"/>
    </location>
</feature>
<dbReference type="Gene3D" id="2.30.29.30">
    <property type="entry name" value="Pleckstrin-homology domain (PH domain)/Phosphotyrosine-binding domain (PTB)"/>
    <property type="match status" value="1"/>
</dbReference>
<dbReference type="InterPro" id="IPR036028">
    <property type="entry name" value="SH3-like_dom_sf"/>
</dbReference>
<feature type="compositionally biased region" description="Basic residues" evidence="8">
    <location>
        <begin position="49"/>
        <end position="62"/>
    </location>
</feature>
<comment type="caution">
    <text evidence="11">The sequence shown here is derived from an EMBL/GenBank/DDBJ whole genome shotgun (WGS) entry which is preliminary data.</text>
</comment>
<dbReference type="FunFam" id="2.30.29.30:FF:000289">
    <property type="entry name" value="Epidermal growth factor receptor kinase substrate 8"/>
    <property type="match status" value="1"/>
</dbReference>
<dbReference type="GO" id="GO:0007266">
    <property type="term" value="P:Rho protein signal transduction"/>
    <property type="evidence" value="ECO:0007669"/>
    <property type="project" value="TreeGrafter"/>
</dbReference>
<dbReference type="GO" id="GO:0003779">
    <property type="term" value="F:actin binding"/>
    <property type="evidence" value="ECO:0007669"/>
    <property type="project" value="TreeGrafter"/>
</dbReference>
<dbReference type="InterPro" id="IPR013625">
    <property type="entry name" value="PTB"/>
</dbReference>
<keyword evidence="12" id="KW-1185">Reference proteome</keyword>
<feature type="compositionally biased region" description="Low complexity" evidence="8">
    <location>
        <begin position="281"/>
        <end position="290"/>
    </location>
</feature>
<evidence type="ECO:0000256" key="8">
    <source>
        <dbReference type="SAM" id="MobiDB-lite"/>
    </source>
</evidence>
<feature type="domain" description="CCHC-type" evidence="10">
    <location>
        <begin position="488"/>
        <end position="503"/>
    </location>
</feature>
<evidence type="ECO:0000256" key="3">
    <source>
        <dbReference type="ARBA" id="ARBA00022443"/>
    </source>
</evidence>
<keyword evidence="4" id="KW-0963">Cytoplasm</keyword>
<dbReference type="Pfam" id="PF00018">
    <property type="entry name" value="SH3_1"/>
    <property type="match status" value="1"/>
</dbReference>
<feature type="compositionally biased region" description="Basic and acidic residues" evidence="8">
    <location>
        <begin position="1178"/>
        <end position="1190"/>
    </location>
</feature>
<feature type="compositionally biased region" description="Low complexity" evidence="8">
    <location>
        <begin position="71"/>
        <end position="80"/>
    </location>
</feature>
<feature type="region of interest" description="Disordered" evidence="8">
    <location>
        <begin position="857"/>
        <end position="884"/>
    </location>
</feature>
<dbReference type="EMBL" id="JABSTV010001255">
    <property type="protein sequence ID" value="KAH7935570.1"/>
    <property type="molecule type" value="Genomic_DNA"/>
</dbReference>
<dbReference type="InterPro" id="IPR011993">
    <property type="entry name" value="PH-like_dom_sf"/>
</dbReference>
<dbReference type="InterPro" id="IPR055093">
    <property type="entry name" value="EPS8_2nd"/>
</dbReference>
<comment type="subcellular location">
    <subcellularLocation>
        <location evidence="1">Cytoplasm</location>
    </subcellularLocation>
</comment>
<evidence type="ECO:0000259" key="9">
    <source>
        <dbReference type="PROSITE" id="PS50002"/>
    </source>
</evidence>
<keyword evidence="6" id="KW-0862">Zinc</keyword>
<dbReference type="InterPro" id="IPR039801">
    <property type="entry name" value="EPS8-like"/>
</dbReference>
<dbReference type="CDD" id="cd11764">
    <property type="entry name" value="SH3_Eps8"/>
    <property type="match status" value="1"/>
</dbReference>
<dbReference type="InterPro" id="IPR001452">
    <property type="entry name" value="SH3_domain"/>
</dbReference>
<keyword evidence="6" id="KW-0863">Zinc-finger</keyword>
<dbReference type="InterPro" id="IPR035462">
    <property type="entry name" value="Eps8_SH3"/>
</dbReference>
<feature type="compositionally biased region" description="Basic residues" evidence="8">
    <location>
        <begin position="263"/>
        <end position="272"/>
    </location>
</feature>
<dbReference type="SUPFAM" id="SSF50044">
    <property type="entry name" value="SH3-domain"/>
    <property type="match status" value="1"/>
</dbReference>
<feature type="region of interest" description="Disordered" evidence="8">
    <location>
        <begin position="26"/>
        <end position="124"/>
    </location>
</feature>
<feature type="domain" description="SH3" evidence="9">
    <location>
        <begin position="1216"/>
        <end position="1275"/>
    </location>
</feature>
<dbReference type="Pfam" id="PF22975">
    <property type="entry name" value="EPS8_2nd"/>
    <property type="match status" value="1"/>
</dbReference>
<dbReference type="InterPro" id="IPR006020">
    <property type="entry name" value="PTB/PI_dom"/>
</dbReference>
<feature type="region of interest" description="Disordered" evidence="8">
    <location>
        <begin position="939"/>
        <end position="961"/>
    </location>
</feature>
<dbReference type="GO" id="GO:0035023">
    <property type="term" value="P:regulation of Rho protein signal transduction"/>
    <property type="evidence" value="ECO:0007669"/>
    <property type="project" value="TreeGrafter"/>
</dbReference>
<dbReference type="InterPro" id="IPR001878">
    <property type="entry name" value="Znf_CCHC"/>
</dbReference>
<dbReference type="CDD" id="cd01210">
    <property type="entry name" value="PTB_EPS8"/>
    <property type="match status" value="1"/>
</dbReference>
<feature type="region of interest" description="Disordered" evidence="8">
    <location>
        <begin position="1083"/>
        <end position="1203"/>
    </location>
</feature>
<dbReference type="GO" id="GO:0003676">
    <property type="term" value="F:nucleic acid binding"/>
    <property type="evidence" value="ECO:0007669"/>
    <property type="project" value="InterPro"/>
</dbReference>
<name>A0A9D4PB36_RHISA</name>
<evidence type="ECO:0000256" key="2">
    <source>
        <dbReference type="ARBA" id="ARBA00006197"/>
    </source>
</evidence>
<evidence type="ECO:0000259" key="10">
    <source>
        <dbReference type="PROSITE" id="PS50158"/>
    </source>
</evidence>
<organism evidence="11 12">
    <name type="scientific">Rhipicephalus sanguineus</name>
    <name type="common">Brown dog tick</name>
    <name type="synonym">Ixodes sanguineus</name>
    <dbReference type="NCBI Taxonomy" id="34632"/>
    <lineage>
        <taxon>Eukaryota</taxon>
        <taxon>Metazoa</taxon>
        <taxon>Ecdysozoa</taxon>
        <taxon>Arthropoda</taxon>
        <taxon>Chelicerata</taxon>
        <taxon>Arachnida</taxon>
        <taxon>Acari</taxon>
        <taxon>Parasitiformes</taxon>
        <taxon>Ixodida</taxon>
        <taxon>Ixodoidea</taxon>
        <taxon>Ixodidae</taxon>
        <taxon>Rhipicephalinae</taxon>
        <taxon>Rhipicephalus</taxon>
        <taxon>Rhipicephalus</taxon>
    </lineage>
</organism>
<evidence type="ECO:0000256" key="4">
    <source>
        <dbReference type="ARBA" id="ARBA00022490"/>
    </source>
</evidence>
<dbReference type="Gene3D" id="2.30.30.40">
    <property type="entry name" value="SH3 Domains"/>
    <property type="match status" value="1"/>
</dbReference>
<dbReference type="PROSITE" id="PS50158">
    <property type="entry name" value="ZF_CCHC"/>
    <property type="match status" value="1"/>
</dbReference>
<evidence type="ECO:0000313" key="11">
    <source>
        <dbReference type="EMBL" id="KAH7935570.1"/>
    </source>
</evidence>
<dbReference type="VEuPathDB" id="VectorBase:RSAN_044439"/>
<dbReference type="PANTHER" id="PTHR12287">
    <property type="entry name" value="EPIDERMAL GROWTH FACTOR RECEPTOR KINASE SUBSTRATE EPS8-RELATED PROTEIN"/>
    <property type="match status" value="1"/>
</dbReference>
<dbReference type="VEuPathDB" id="VectorBase:RSAN_031382"/>
<evidence type="ECO:0000256" key="5">
    <source>
        <dbReference type="ARBA" id="ARBA00022553"/>
    </source>
</evidence>
<feature type="compositionally biased region" description="Gly residues" evidence="8">
    <location>
        <begin position="1328"/>
        <end position="1338"/>
    </location>
</feature>
<dbReference type="InterPro" id="IPR033928">
    <property type="entry name" value="EPS8_PTB"/>
</dbReference>
<dbReference type="GO" id="GO:0005737">
    <property type="term" value="C:cytoplasm"/>
    <property type="evidence" value="ECO:0007669"/>
    <property type="project" value="UniProtKB-SubCell"/>
</dbReference>
<gene>
    <name evidence="11" type="ORF">HPB52_009946</name>
</gene>
<evidence type="ECO:0000313" key="12">
    <source>
        <dbReference type="Proteomes" id="UP000821837"/>
    </source>
</evidence>
<sequence>MATANAINAIAKHQESLQHYIASQGLQASAAVEQQQQQPEPQPAPANSSKKRAKGKAKRGKRTSLLPPPESAAAIAAPPITRTDRTKVPAASATRSDSLPAPISHEHAKASAASGTNREESQQLEKQAVNVIGGWLKEKAKEATTSVPTPSQPAPTIAAATATSTNTEEATAPASDGAEEHAVCPPSETAEEEQMDCTATRKRSREASSEDGPAGPSKQAVTDASLPLTPVNTTDDTSAVLATASQETAACTLAAASPSHPEQRRKHQRKSKQGQQPRNSTAATAEAATAPRPPSIVVDRPHPRPSSPPAGDDFKVVMSKAASRRARAMETAAINIDAAVVGTVLFRPSTPGGTFRGTPRLTLAAGLAGRPGVAAVRVNHLRNVVAADATTPECLAGLLSISELHDIPVTAREPADRRSCLGFVYGVDGDLADSELIGAIVSSAPVTAATREGRSVKLRFATAVPPAQISIYGLQLRVRHVKPRPMQCRQCGRFGHVAAACQRAGDCIRCGRKHPPAESCKPHCINCGGAHAADTPSCPRWQEERRVATLLATSTTPLSRRAVRAAVREESREVRSYAAALKRCPPRSPFKDLGQQRTTTAPRRPPQPAVTSAAVDHLPAASPITPAEDPRDAFIANLMATLQAVIQYLPEEHPLRATCLQAIGAQPADQHSDFGAEEAPSYFLEHLATFSVGQQYALETPKDGLRKLFQMEKSKGIWTQKMKMKLDRKWVIIIDCENGDVVERFPMSLISDPTAFTSDDPRELYNNILVFVVQDDPTSSSQQEHAEMHIFQCVRISAKEVVDDIKAFIMGKSRGRRSSHDRGSGLPPPPNVAAPEPPVNGGGINVREQVSIFNAAAVSQGSPPPPSHGPMLRGGPPSHDKIDAHHARGAGYARESNDETSSTTSEKYERDVAILNHCFDDIERFIARLQHAAAAYRELERRRKSRKNKKKDLGDGMLSMRAKPPPDREFVDILQKFKLSFNLLAKLKNHIHEPNSPELVHFLFTPLAVIVDAARDCGRPGTGASLAARVVSPLLTRDALELLANCCTSKESDLWHSLGDAWVVPRDMWKGYESESYQPVFSDGWAPDCSGSDDQAPPPSQPPRMRRQSQEEVELRDVPDYHAHRGNVVSSQHDIDSRYGGSDYLSERVAPLQASPYDRGFSPRDHMERPGTQTPSESDIHDPRDQRSELSVDSMEAGGGDPQRQWRAWAEALRDQGAKIVQVVYPRTANNDKELTVVRGEFLEILDDSRKWWKTRNIRGQVGHVPHTIVTPYHLDDSGSVGYERSSSRENYDRSPYPPGGAFADMGLEGDSSPPHDLGGDSMSSSGLGMGSPRGGGPRQPPAPADWVRRERQGKKGGTPRPPHHPCFCCCALAGDEKLTGQYVTLVILYPRKIEKSSLHHPCLYTSLLAPAQVQESGDETDSVLHLPR</sequence>
<dbReference type="SMART" id="SM00462">
    <property type="entry name" value="PTB"/>
    <property type="match status" value="1"/>
</dbReference>
<comment type="similarity">
    <text evidence="2">Belongs to the EPS8 family.</text>
</comment>
<feature type="region of interest" description="Disordered" evidence="8">
    <location>
        <begin position="585"/>
        <end position="610"/>
    </location>
</feature>
<evidence type="ECO:0008006" key="13">
    <source>
        <dbReference type="Google" id="ProtNLM"/>
    </source>
</evidence>
<dbReference type="SMART" id="SM00326">
    <property type="entry name" value="SH3"/>
    <property type="match status" value="1"/>
</dbReference>
<evidence type="ECO:0000256" key="7">
    <source>
        <dbReference type="PROSITE-ProRule" id="PRU00192"/>
    </source>
</evidence>
<proteinExistence type="inferred from homology"/>
<feature type="region of interest" description="Disordered" evidence="8">
    <location>
        <begin position="254"/>
        <end position="314"/>
    </location>
</feature>
<feature type="region of interest" description="Disordered" evidence="8">
    <location>
        <begin position="141"/>
        <end position="237"/>
    </location>
</feature>
<feature type="compositionally biased region" description="Pro residues" evidence="8">
    <location>
        <begin position="826"/>
        <end position="838"/>
    </location>
</feature>
<dbReference type="SUPFAM" id="SSF50729">
    <property type="entry name" value="PH domain-like"/>
    <property type="match status" value="1"/>
</dbReference>
<reference evidence="11" key="1">
    <citation type="journal article" date="2020" name="Cell">
        <title>Large-Scale Comparative Analyses of Tick Genomes Elucidate Their Genetic Diversity and Vector Capacities.</title>
        <authorList>
            <consortium name="Tick Genome and Microbiome Consortium (TIGMIC)"/>
            <person name="Jia N."/>
            <person name="Wang J."/>
            <person name="Shi W."/>
            <person name="Du L."/>
            <person name="Sun Y."/>
            <person name="Zhan W."/>
            <person name="Jiang J.F."/>
            <person name="Wang Q."/>
            <person name="Zhang B."/>
            <person name="Ji P."/>
            <person name="Bell-Sakyi L."/>
            <person name="Cui X.M."/>
            <person name="Yuan T.T."/>
            <person name="Jiang B.G."/>
            <person name="Yang W.F."/>
            <person name="Lam T.T."/>
            <person name="Chang Q.C."/>
            <person name="Ding S.J."/>
            <person name="Wang X.J."/>
            <person name="Zhu J.G."/>
            <person name="Ruan X.D."/>
            <person name="Zhao L."/>
            <person name="Wei J.T."/>
            <person name="Ye R.Z."/>
            <person name="Que T.C."/>
            <person name="Du C.H."/>
            <person name="Zhou Y.H."/>
            <person name="Cheng J.X."/>
            <person name="Dai P.F."/>
            <person name="Guo W.B."/>
            <person name="Han X.H."/>
            <person name="Huang E.J."/>
            <person name="Li L.F."/>
            <person name="Wei W."/>
            <person name="Gao Y.C."/>
            <person name="Liu J.Z."/>
            <person name="Shao H.Z."/>
            <person name="Wang X."/>
            <person name="Wang C.C."/>
            <person name="Yang T.C."/>
            <person name="Huo Q.B."/>
            <person name="Li W."/>
            <person name="Chen H.Y."/>
            <person name="Chen S.E."/>
            <person name="Zhou L.G."/>
            <person name="Ni X.B."/>
            <person name="Tian J.H."/>
            <person name="Sheng Y."/>
            <person name="Liu T."/>
            <person name="Pan Y.S."/>
            <person name="Xia L.Y."/>
            <person name="Li J."/>
            <person name="Zhao F."/>
            <person name="Cao W.C."/>
        </authorList>
    </citation>
    <scope>NUCLEOTIDE SEQUENCE</scope>
    <source>
        <strain evidence="11">Rsan-2018</strain>
    </source>
</reference>
<accession>A0A9D4PB36</accession>
<protein>
    <recommendedName>
        <fullName evidence="13">Epidermal growth factor receptor kinase substrate 8</fullName>
    </recommendedName>
</protein>
<evidence type="ECO:0000256" key="1">
    <source>
        <dbReference type="ARBA" id="ARBA00004496"/>
    </source>
</evidence>
<keyword evidence="3 7" id="KW-0728">SH3 domain</keyword>
<reference evidence="11" key="2">
    <citation type="submission" date="2021-09" db="EMBL/GenBank/DDBJ databases">
        <authorList>
            <person name="Jia N."/>
            <person name="Wang J."/>
            <person name="Shi W."/>
            <person name="Du L."/>
            <person name="Sun Y."/>
            <person name="Zhan W."/>
            <person name="Jiang J."/>
            <person name="Wang Q."/>
            <person name="Zhang B."/>
            <person name="Ji P."/>
            <person name="Sakyi L.B."/>
            <person name="Cui X."/>
            <person name="Yuan T."/>
            <person name="Jiang B."/>
            <person name="Yang W."/>
            <person name="Lam T.T.-Y."/>
            <person name="Chang Q."/>
            <person name="Ding S."/>
            <person name="Wang X."/>
            <person name="Zhu J."/>
            <person name="Ruan X."/>
            <person name="Zhao L."/>
            <person name="Wei J."/>
            <person name="Que T."/>
            <person name="Du C."/>
            <person name="Cheng J."/>
            <person name="Dai P."/>
            <person name="Han X."/>
            <person name="Huang E."/>
            <person name="Gao Y."/>
            <person name="Liu J."/>
            <person name="Shao H."/>
            <person name="Ye R."/>
            <person name="Li L."/>
            <person name="Wei W."/>
            <person name="Wang X."/>
            <person name="Wang C."/>
            <person name="Huo Q."/>
            <person name="Li W."/>
            <person name="Guo W."/>
            <person name="Chen H."/>
            <person name="Chen S."/>
            <person name="Zhou L."/>
            <person name="Zhou L."/>
            <person name="Ni X."/>
            <person name="Tian J."/>
            <person name="Zhou Y."/>
            <person name="Sheng Y."/>
            <person name="Liu T."/>
            <person name="Pan Y."/>
            <person name="Xia L."/>
            <person name="Li J."/>
            <person name="Zhao F."/>
            <person name="Cao W."/>
        </authorList>
    </citation>
    <scope>NUCLEOTIDE SEQUENCE</scope>
    <source>
        <strain evidence="11">Rsan-2018</strain>
        <tissue evidence="11">Larvae</tissue>
    </source>
</reference>
<dbReference type="FunFam" id="2.30.30.40:FF:000183">
    <property type="entry name" value="Epidermal growth factor receptor kinase substrate 8"/>
    <property type="match status" value="1"/>
</dbReference>
<feature type="compositionally biased region" description="Low complexity" evidence="8">
    <location>
        <begin position="154"/>
        <end position="175"/>
    </location>
</feature>
<dbReference type="GO" id="GO:0008270">
    <property type="term" value="F:zinc ion binding"/>
    <property type="evidence" value="ECO:0007669"/>
    <property type="project" value="UniProtKB-KW"/>
</dbReference>
<evidence type="ECO:0000256" key="6">
    <source>
        <dbReference type="PROSITE-ProRule" id="PRU00047"/>
    </source>
</evidence>
<dbReference type="Proteomes" id="UP000821837">
    <property type="component" value="Unassembled WGS sequence"/>
</dbReference>
<feature type="region of interest" description="Disordered" evidence="8">
    <location>
        <begin position="1273"/>
        <end position="1362"/>
    </location>
</feature>
<dbReference type="Pfam" id="PF08416">
    <property type="entry name" value="PTB"/>
    <property type="match status" value="1"/>
</dbReference>
<keyword evidence="6" id="KW-0479">Metal-binding</keyword>